<feature type="compositionally biased region" description="Basic residues" evidence="1">
    <location>
        <begin position="164"/>
        <end position="178"/>
    </location>
</feature>
<dbReference type="Proteomes" id="UP000028073">
    <property type="component" value="Unassembled WGS sequence"/>
</dbReference>
<organism evidence="3 4">
    <name type="scientific">Endozoicomonas numazuensis</name>
    <dbReference type="NCBI Taxonomy" id="1137799"/>
    <lineage>
        <taxon>Bacteria</taxon>
        <taxon>Pseudomonadati</taxon>
        <taxon>Pseudomonadota</taxon>
        <taxon>Gammaproteobacteria</taxon>
        <taxon>Oceanospirillales</taxon>
        <taxon>Endozoicomonadaceae</taxon>
        <taxon>Endozoicomonas</taxon>
    </lineage>
</organism>
<dbReference type="RefSeq" id="WP_034841045.1">
    <property type="nucleotide sequence ID" value="NZ_JOKH01000006.1"/>
</dbReference>
<evidence type="ECO:0000256" key="1">
    <source>
        <dbReference type="SAM" id="MobiDB-lite"/>
    </source>
</evidence>
<evidence type="ECO:0000313" key="4">
    <source>
        <dbReference type="Proteomes" id="UP000028073"/>
    </source>
</evidence>
<feature type="signal peptide" evidence="2">
    <location>
        <begin position="1"/>
        <end position="20"/>
    </location>
</feature>
<dbReference type="OrthoDB" id="6194947at2"/>
<evidence type="ECO:0000256" key="2">
    <source>
        <dbReference type="SAM" id="SignalP"/>
    </source>
</evidence>
<keyword evidence="4" id="KW-1185">Reference proteome</keyword>
<feature type="chain" id="PRO_5001760738" evidence="2">
    <location>
        <begin position="21"/>
        <end position="178"/>
    </location>
</feature>
<reference evidence="3 4" key="1">
    <citation type="submission" date="2014-06" db="EMBL/GenBank/DDBJ databases">
        <title>Whole Genome Sequences of Three Symbiotic Endozoicomonas Bacteria.</title>
        <authorList>
            <person name="Neave M.J."/>
            <person name="Apprill A."/>
            <person name="Voolstra C.R."/>
        </authorList>
    </citation>
    <scope>NUCLEOTIDE SEQUENCE [LARGE SCALE GENOMIC DNA]</scope>
    <source>
        <strain evidence="3 4">DSM 25634</strain>
    </source>
</reference>
<protein>
    <submittedName>
        <fullName evidence="3">Uncharacterized protein</fullName>
    </submittedName>
</protein>
<keyword evidence="2" id="KW-0732">Signal</keyword>
<name>A0A081NCX8_9GAMM</name>
<evidence type="ECO:0000313" key="3">
    <source>
        <dbReference type="EMBL" id="KEQ16301.1"/>
    </source>
</evidence>
<accession>A0A081NCX8</accession>
<sequence length="178" mass="19562">MPRKGLTCLLFSLLPLQVAASNLIDLAHKAGFDRCDSAITTEFKDLAEQGNGVASTGYFNDRSFNIMATWGSEKDSVWKNTTFIKFGRNCLAYSVIGTVYGDSCSNFNEKNPQWGVIKEQGGFTWTKNKGGVNAIMKSLPNGSCEITYRIHQNYDATSPQAGKEKKKSAKKTPQKKGS</sequence>
<proteinExistence type="predicted"/>
<dbReference type="EMBL" id="JOKH01000006">
    <property type="protein sequence ID" value="KEQ16301.1"/>
    <property type="molecule type" value="Genomic_DNA"/>
</dbReference>
<feature type="region of interest" description="Disordered" evidence="1">
    <location>
        <begin position="155"/>
        <end position="178"/>
    </location>
</feature>
<comment type="caution">
    <text evidence="3">The sequence shown here is derived from an EMBL/GenBank/DDBJ whole genome shotgun (WGS) entry which is preliminary data.</text>
</comment>
<dbReference type="AlphaFoldDB" id="A0A081NCX8"/>
<gene>
    <name evidence="3" type="ORF">GZ78_24160</name>
</gene>